<feature type="region of interest" description="Disordered" evidence="1">
    <location>
        <begin position="1"/>
        <end position="22"/>
    </location>
</feature>
<protein>
    <submittedName>
        <fullName evidence="3">Uncharacterized protein</fullName>
    </submittedName>
</protein>
<dbReference type="Proteomes" id="UP000054270">
    <property type="component" value="Unassembled WGS sequence"/>
</dbReference>
<dbReference type="AlphaFoldDB" id="A0A0D2N7Y5"/>
<evidence type="ECO:0000313" key="3">
    <source>
        <dbReference type="EMBL" id="KJA12876.1"/>
    </source>
</evidence>
<keyword evidence="2" id="KW-1133">Transmembrane helix</keyword>
<evidence type="ECO:0000256" key="2">
    <source>
        <dbReference type="SAM" id="Phobius"/>
    </source>
</evidence>
<keyword evidence="2" id="KW-0812">Transmembrane</keyword>
<evidence type="ECO:0000313" key="4">
    <source>
        <dbReference type="Proteomes" id="UP000054270"/>
    </source>
</evidence>
<feature type="transmembrane region" description="Helical" evidence="2">
    <location>
        <begin position="159"/>
        <end position="177"/>
    </location>
</feature>
<organism evidence="3 4">
    <name type="scientific">Hypholoma sublateritium (strain FD-334 SS-4)</name>
    <dbReference type="NCBI Taxonomy" id="945553"/>
    <lineage>
        <taxon>Eukaryota</taxon>
        <taxon>Fungi</taxon>
        <taxon>Dikarya</taxon>
        <taxon>Basidiomycota</taxon>
        <taxon>Agaricomycotina</taxon>
        <taxon>Agaricomycetes</taxon>
        <taxon>Agaricomycetidae</taxon>
        <taxon>Agaricales</taxon>
        <taxon>Agaricineae</taxon>
        <taxon>Strophariaceae</taxon>
        <taxon>Hypholoma</taxon>
    </lineage>
</organism>
<name>A0A0D2N7Y5_HYPSF</name>
<accession>A0A0D2N7Y5</accession>
<evidence type="ECO:0000256" key="1">
    <source>
        <dbReference type="SAM" id="MobiDB-lite"/>
    </source>
</evidence>
<keyword evidence="4" id="KW-1185">Reference proteome</keyword>
<dbReference type="EMBL" id="KN817859">
    <property type="protein sequence ID" value="KJA12876.1"/>
    <property type="molecule type" value="Genomic_DNA"/>
</dbReference>
<sequence>MDNPSLDDVYVEDKDSEREDHHREKMCLQETIQSLEQEVIKLQLLNNHLAVVRSGRGTFQVQPIIYFIPADMPQALFPHELAFKHMGTLIPRLRTEASKMKRKNKGLCASADPETSTTTLGNDQNLVVAEAAAGSPPTGIGSNETQSKYAAGKPRRTRLSFLVWGLILIACMLWVVLSPPDYWG</sequence>
<proteinExistence type="predicted"/>
<gene>
    <name evidence="3" type="ORF">HYPSUDRAFT_210036</name>
</gene>
<reference evidence="4" key="1">
    <citation type="submission" date="2014-04" db="EMBL/GenBank/DDBJ databases">
        <title>Evolutionary Origins and Diversification of the Mycorrhizal Mutualists.</title>
        <authorList>
            <consortium name="DOE Joint Genome Institute"/>
            <consortium name="Mycorrhizal Genomics Consortium"/>
            <person name="Kohler A."/>
            <person name="Kuo A."/>
            <person name="Nagy L.G."/>
            <person name="Floudas D."/>
            <person name="Copeland A."/>
            <person name="Barry K.W."/>
            <person name="Cichocki N."/>
            <person name="Veneault-Fourrey C."/>
            <person name="LaButti K."/>
            <person name="Lindquist E.A."/>
            <person name="Lipzen A."/>
            <person name="Lundell T."/>
            <person name="Morin E."/>
            <person name="Murat C."/>
            <person name="Riley R."/>
            <person name="Ohm R."/>
            <person name="Sun H."/>
            <person name="Tunlid A."/>
            <person name="Henrissat B."/>
            <person name="Grigoriev I.V."/>
            <person name="Hibbett D.S."/>
            <person name="Martin F."/>
        </authorList>
    </citation>
    <scope>NUCLEOTIDE SEQUENCE [LARGE SCALE GENOMIC DNA]</scope>
    <source>
        <strain evidence="4">FD-334 SS-4</strain>
    </source>
</reference>
<keyword evidence="2" id="KW-0472">Membrane</keyword>
<feature type="compositionally biased region" description="Basic and acidic residues" evidence="1">
    <location>
        <begin position="11"/>
        <end position="22"/>
    </location>
</feature>